<feature type="domain" description="DUF4097" evidence="1">
    <location>
        <begin position="211"/>
        <end position="287"/>
    </location>
</feature>
<dbReference type="RefSeq" id="WP_380048886.1">
    <property type="nucleotide sequence ID" value="NZ_JBHSOH010000009.1"/>
</dbReference>
<evidence type="ECO:0000313" key="2">
    <source>
        <dbReference type="EMBL" id="MFC5848643.1"/>
    </source>
</evidence>
<reference evidence="3" key="1">
    <citation type="journal article" date="2019" name="Int. J. Syst. Evol. Microbiol.">
        <title>The Global Catalogue of Microorganisms (GCM) 10K type strain sequencing project: providing services to taxonomists for standard genome sequencing and annotation.</title>
        <authorList>
            <consortium name="The Broad Institute Genomics Platform"/>
            <consortium name="The Broad Institute Genome Sequencing Center for Infectious Disease"/>
            <person name="Wu L."/>
            <person name="Ma J."/>
        </authorList>
    </citation>
    <scope>NUCLEOTIDE SEQUENCE [LARGE SCALE GENOMIC DNA]</scope>
    <source>
        <strain evidence="3">CGMCC 1.15053</strain>
    </source>
</reference>
<protein>
    <submittedName>
        <fullName evidence="2">DUF4097 family beta strand repeat-containing protein</fullName>
    </submittedName>
</protein>
<dbReference type="InterPro" id="IPR025164">
    <property type="entry name" value="Toastrack_DUF4097"/>
</dbReference>
<dbReference type="Pfam" id="PF13349">
    <property type="entry name" value="DUF4097"/>
    <property type="match status" value="1"/>
</dbReference>
<sequence>MTLPPPRPLLPVLARMALGLALASGGGLLVWQGLDWRPTPGLETVTTPAEVPLDGPLPLDYAGAATVNLAGDRSDLGVSPLPIGSPDLLRGAARHRRRNPLEVSVGREGRSVRADLSLYVKDLQRGGVVAPEPVQHTLSVGLSRAVPLTLGTLTSGGDQRLDLHGLRLRALTARSDSGDLTLTLPAQPGGPLALITRRGEVQVTAGAGASPEALRVNGQSGDLKLALGGARLDALSAGTLGGDVTLTLPARVNRGSVTTQSGDVEVTALGGTSGNLDIRTQSGEVTLGVPAGLRVRVRFTGRETLVLPPGTPPATAPDLDVFVDAPPGNFTLRAPSQEDQP</sequence>
<name>A0ABW1DL51_9DEIO</name>
<organism evidence="2 3">
    <name type="scientific">Deinococcus petrolearius</name>
    <dbReference type="NCBI Taxonomy" id="1751295"/>
    <lineage>
        <taxon>Bacteria</taxon>
        <taxon>Thermotogati</taxon>
        <taxon>Deinococcota</taxon>
        <taxon>Deinococci</taxon>
        <taxon>Deinococcales</taxon>
        <taxon>Deinococcaceae</taxon>
        <taxon>Deinococcus</taxon>
    </lineage>
</organism>
<evidence type="ECO:0000313" key="3">
    <source>
        <dbReference type="Proteomes" id="UP001595979"/>
    </source>
</evidence>
<proteinExistence type="predicted"/>
<dbReference type="Proteomes" id="UP001595979">
    <property type="component" value="Unassembled WGS sequence"/>
</dbReference>
<dbReference type="EMBL" id="JBHSOH010000009">
    <property type="protein sequence ID" value="MFC5848643.1"/>
    <property type="molecule type" value="Genomic_DNA"/>
</dbReference>
<accession>A0ABW1DL51</accession>
<comment type="caution">
    <text evidence="2">The sequence shown here is derived from an EMBL/GenBank/DDBJ whole genome shotgun (WGS) entry which is preliminary data.</text>
</comment>
<keyword evidence="3" id="KW-1185">Reference proteome</keyword>
<evidence type="ECO:0000259" key="1">
    <source>
        <dbReference type="Pfam" id="PF13349"/>
    </source>
</evidence>
<gene>
    <name evidence="2" type="ORF">ACFPQ6_10000</name>
</gene>